<dbReference type="Gene3D" id="2.60.40.1120">
    <property type="entry name" value="Carboxypeptidase-like, regulatory domain"/>
    <property type="match status" value="1"/>
</dbReference>
<evidence type="ECO:0000313" key="4">
    <source>
        <dbReference type="Proteomes" id="UP000648801"/>
    </source>
</evidence>
<reference evidence="3" key="1">
    <citation type="journal article" date="2014" name="Int. J. Syst. Evol. Microbiol.">
        <title>Complete genome sequence of Corynebacterium casei LMG S-19264T (=DSM 44701T), isolated from a smear-ripened cheese.</title>
        <authorList>
            <consortium name="US DOE Joint Genome Institute (JGI-PGF)"/>
            <person name="Walter F."/>
            <person name="Albersmeier A."/>
            <person name="Kalinowski J."/>
            <person name="Ruckert C."/>
        </authorList>
    </citation>
    <scope>NUCLEOTIDE SEQUENCE</scope>
    <source>
        <strain evidence="3">CGMCC 1.15447</strain>
    </source>
</reference>
<dbReference type="SUPFAM" id="SSF56935">
    <property type="entry name" value="Porins"/>
    <property type="match status" value="1"/>
</dbReference>
<organism evidence="3 4">
    <name type="scientific">Edaphobacter acidisoli</name>
    <dbReference type="NCBI Taxonomy" id="2040573"/>
    <lineage>
        <taxon>Bacteria</taxon>
        <taxon>Pseudomonadati</taxon>
        <taxon>Acidobacteriota</taxon>
        <taxon>Terriglobia</taxon>
        <taxon>Terriglobales</taxon>
        <taxon>Acidobacteriaceae</taxon>
        <taxon>Edaphobacter</taxon>
    </lineage>
</organism>
<sequence>MGLTGFEALRIRTLWRRWFPALCLMLGSVVWAHAQSSATGEIRGTITDATGAVIPKATVSVANVNTGVSKVFTTNNSGLFDTVSTPNGQYTVTVSAPGFQTLVLGPITLDVGVITLNGHLKVGSQTQQVEVRADDVELLQTESGEQSTTLDEKTMQQLPQVGQDWANFTILLAGSAGAASANGVTNPGAAVSLNGSMPFSGNFLSDGGSVTNPHSADVETDTFDTVAEVDIQDSNFSAQYGIGGVVFNQITKGGTNKFHGSGYEHFQNDALNARSYFNAPGQPLPPLRFHQFGGSIGGPIWRNKLFFFFNYDKTIDNSSYSGFVSMPTDQMKGINTSNGQFDLTQLMPLEANGNPIPLTDSNGNTITNPCTGNTVYQGEIFDPTTQTSVNGQMCRFPYATDNVIPANKIDPVASKMMKYFPRPNQDTSLGINGDYYYVVRTPYPSTRIYGRIDYDFNSKNRLTSSIAVRDANSPVYSEWTCPIACYSDDTSDYSSQTSDVWSISSTFVNEFRFSFNRQGSFLTPYSLGLGIPASLALQYAKADVFPNISITGNICCDSPYAGTNTIYAQNVFQPSDVVTLIRGKHVLHFGGELIMLQDNSTAWGNVDAGDFGFSGQYTQASLDATGSGAGWADFLLGDVQSWGAANSPLFGGRQKSPQVFVQDDIKLRPNLTVNVGLRYQIQEGWKEVHNRMGDFDPTIYNTLSGNNGAMWFSPANHRTQAQANVYTGLLPRLGFAYTLPHDTVLRGGWGMYTSPWSVDQYGNAKGVGYSESGNAQDQTNGVSPVTTLSGPGVLYGTSTPLPYVQASTSPTAYNGQNTPNYDPYHTPLTYLYSWSLGVEHDFGSGTVAQVAYVGKHGANMQFKGDINQVPVQNLSPNDNPAGRPYPQYQSIGGSTFNAISNYNSLQAQINRRLSKGIAFSAAYTWSKFLDDMDVSPFNGQGGTVNYQNFHDPRSNYAPSNFDIRNSLKSSLIYQLPFGVGRRWVNKNGFLDRAVGGWQISAIVINQGGNPFTVTYNGPNNSYSQAGSWYPNVLRPSQKIHKNVSEWYDPTAYVVAANGTFGNSGRNSLRAPGVDTTNLSLGKTFQFTEQIGLQFRADASNVFNHPAFGAPDGNFNDPVNLSTPGRPQGAGTISSTTVGGRNMQLSARISF</sequence>
<dbReference type="InterPro" id="IPR057601">
    <property type="entry name" value="Oar-like_b-barrel"/>
</dbReference>
<evidence type="ECO:0000259" key="2">
    <source>
        <dbReference type="Pfam" id="PF25183"/>
    </source>
</evidence>
<comment type="caution">
    <text evidence="3">The sequence shown here is derived from an EMBL/GenBank/DDBJ whole genome shotgun (WGS) entry which is preliminary data.</text>
</comment>
<keyword evidence="1" id="KW-0732">Signal</keyword>
<accession>A0A916RF73</accession>
<gene>
    <name evidence="3" type="ORF">GCM10011507_01250</name>
</gene>
<dbReference type="SUPFAM" id="SSF49464">
    <property type="entry name" value="Carboxypeptidase regulatory domain-like"/>
    <property type="match status" value="1"/>
</dbReference>
<dbReference type="Pfam" id="PF25183">
    <property type="entry name" value="OMP_b-brl_4"/>
    <property type="match status" value="1"/>
</dbReference>
<feature type="signal peptide" evidence="1">
    <location>
        <begin position="1"/>
        <end position="34"/>
    </location>
</feature>
<dbReference type="EMBL" id="BMJB01000001">
    <property type="protein sequence ID" value="GGA53839.1"/>
    <property type="molecule type" value="Genomic_DNA"/>
</dbReference>
<dbReference type="Pfam" id="PF13620">
    <property type="entry name" value="CarboxypepD_reg"/>
    <property type="match status" value="1"/>
</dbReference>
<proteinExistence type="predicted"/>
<keyword evidence="4" id="KW-1185">Reference proteome</keyword>
<name>A0A916RF73_9BACT</name>
<dbReference type="Proteomes" id="UP000648801">
    <property type="component" value="Unassembled WGS sequence"/>
</dbReference>
<feature type="domain" description="TonB-dependent transporter Oar-like beta-barrel" evidence="2">
    <location>
        <begin position="250"/>
        <end position="1143"/>
    </location>
</feature>
<dbReference type="InterPro" id="IPR008969">
    <property type="entry name" value="CarboxyPept-like_regulatory"/>
</dbReference>
<evidence type="ECO:0000313" key="3">
    <source>
        <dbReference type="EMBL" id="GGA53839.1"/>
    </source>
</evidence>
<dbReference type="AlphaFoldDB" id="A0A916RF73"/>
<evidence type="ECO:0000256" key="1">
    <source>
        <dbReference type="SAM" id="SignalP"/>
    </source>
</evidence>
<reference evidence="3" key="2">
    <citation type="submission" date="2020-09" db="EMBL/GenBank/DDBJ databases">
        <authorList>
            <person name="Sun Q."/>
            <person name="Zhou Y."/>
        </authorList>
    </citation>
    <scope>NUCLEOTIDE SEQUENCE</scope>
    <source>
        <strain evidence="3">CGMCC 1.15447</strain>
    </source>
</reference>
<protein>
    <recommendedName>
        <fullName evidence="2">TonB-dependent transporter Oar-like beta-barrel domain-containing protein</fullName>
    </recommendedName>
</protein>
<feature type="chain" id="PRO_5037908406" description="TonB-dependent transporter Oar-like beta-barrel domain-containing protein" evidence="1">
    <location>
        <begin position="35"/>
        <end position="1150"/>
    </location>
</feature>